<evidence type="ECO:0000259" key="6">
    <source>
        <dbReference type="Pfam" id="PF12945"/>
    </source>
</evidence>
<gene>
    <name evidence="7" type="ORF">G3I74_08305</name>
</gene>
<evidence type="ECO:0000256" key="3">
    <source>
        <dbReference type="ARBA" id="ARBA00023143"/>
    </source>
</evidence>
<dbReference type="Gene3D" id="2.40.10.220">
    <property type="entry name" value="predicted glycosyltransferase like domains"/>
    <property type="match status" value="1"/>
</dbReference>
<evidence type="ECO:0000256" key="4">
    <source>
        <dbReference type="SAM" id="MobiDB-lite"/>
    </source>
</evidence>
<keyword evidence="8" id="KW-1185">Reference proteome</keyword>
<dbReference type="InterPro" id="IPR009875">
    <property type="entry name" value="PilZ_domain"/>
</dbReference>
<dbReference type="Gene3D" id="2.30.110.10">
    <property type="entry name" value="Electron Transport, Fmn-binding Protein, Chain A"/>
    <property type="match status" value="1"/>
</dbReference>
<evidence type="ECO:0000256" key="1">
    <source>
        <dbReference type="ARBA" id="ARBA00022636"/>
    </source>
</evidence>
<protein>
    <submittedName>
        <fullName evidence="7">Flagellar brake protein</fullName>
    </submittedName>
</protein>
<dbReference type="InterPro" id="IPR009926">
    <property type="entry name" value="T3SS_YcgR_PilZN"/>
</dbReference>
<feature type="domain" description="PilZ" evidence="5">
    <location>
        <begin position="102"/>
        <end position="216"/>
    </location>
</feature>
<keyword evidence="7" id="KW-0969">Cilium</keyword>
<dbReference type="Pfam" id="PF07238">
    <property type="entry name" value="PilZ"/>
    <property type="match status" value="1"/>
</dbReference>
<feature type="region of interest" description="Disordered" evidence="4">
    <location>
        <begin position="229"/>
        <end position="249"/>
    </location>
</feature>
<dbReference type="Proteomes" id="UP000484885">
    <property type="component" value="Unassembled WGS sequence"/>
</dbReference>
<feature type="domain" description="Type III secretion system flagellar brake protein YcgR PilZN" evidence="6">
    <location>
        <begin position="9"/>
        <end position="93"/>
    </location>
</feature>
<keyword evidence="7" id="KW-0282">Flagellum</keyword>
<keyword evidence="3" id="KW-0975">Bacterial flagellum</keyword>
<keyword evidence="7" id="KW-0966">Cell projection</keyword>
<sequence>MDSASLGLEVGDSLQLQFVNDTVGNRHYVKVVGCYPGRSIIVGTPQVGGRIMLVRQDQAVIVRLMIGNDVVGFNSTVLRSCARPYPYLHLAFPRELQSSSVRKALRVSLDSVVSIRRLQGDDQPDRAHSAFAGRTRDISTTGALVSSSSRLGGVGDRLAVAMRVAVAGFGEEIRLRATVRNTTVLAAADDAAGTLYGIEFDSPERREAILLHGHVYQTILQHMGKMAAPFSDLPDEEPAESLEEDSFQP</sequence>
<evidence type="ECO:0000259" key="5">
    <source>
        <dbReference type="Pfam" id="PF07238"/>
    </source>
</evidence>
<reference evidence="7 8" key="1">
    <citation type="submission" date="2020-02" db="EMBL/GenBank/DDBJ databases">
        <authorList>
            <person name="Zhang X.-Y."/>
        </authorList>
    </citation>
    <scope>NUCLEOTIDE SEQUENCE [LARGE SCALE GENOMIC DNA]</scope>
    <source>
        <strain evidence="7 8">C33</strain>
    </source>
</reference>
<dbReference type="GO" id="GO:0035438">
    <property type="term" value="F:cyclic-di-GMP binding"/>
    <property type="evidence" value="ECO:0007669"/>
    <property type="project" value="InterPro"/>
</dbReference>
<keyword evidence="2" id="KW-0547">Nucleotide-binding</keyword>
<evidence type="ECO:0000256" key="2">
    <source>
        <dbReference type="ARBA" id="ARBA00022741"/>
    </source>
</evidence>
<comment type="caution">
    <text evidence="7">The sequence shown here is derived from an EMBL/GenBank/DDBJ whole genome shotgun (WGS) entry which is preliminary data.</text>
</comment>
<name>A0A845V3C2_9GAMM</name>
<dbReference type="AlphaFoldDB" id="A0A845V3C2"/>
<dbReference type="RefSeq" id="WP_164211115.1">
    <property type="nucleotide sequence ID" value="NZ_JAAGSC010000040.1"/>
</dbReference>
<dbReference type="EMBL" id="JAAGSC010000040">
    <property type="protein sequence ID" value="NDY95726.1"/>
    <property type="molecule type" value="Genomic_DNA"/>
</dbReference>
<keyword evidence="1" id="KW-0973">c-di-GMP</keyword>
<proteinExistence type="predicted"/>
<accession>A0A845V3C2</accession>
<dbReference type="SUPFAM" id="SSF141371">
    <property type="entry name" value="PilZ domain-like"/>
    <property type="match status" value="2"/>
</dbReference>
<dbReference type="InterPro" id="IPR012349">
    <property type="entry name" value="Split_barrel_FMN-bd"/>
</dbReference>
<evidence type="ECO:0000313" key="8">
    <source>
        <dbReference type="Proteomes" id="UP000484885"/>
    </source>
</evidence>
<feature type="compositionally biased region" description="Acidic residues" evidence="4">
    <location>
        <begin position="233"/>
        <end position="249"/>
    </location>
</feature>
<evidence type="ECO:0000313" key="7">
    <source>
        <dbReference type="EMBL" id="NDY95726.1"/>
    </source>
</evidence>
<organism evidence="7 8">
    <name type="scientific">Wenzhouxiangella limi</name>
    <dbReference type="NCBI Taxonomy" id="2707351"/>
    <lineage>
        <taxon>Bacteria</taxon>
        <taxon>Pseudomonadati</taxon>
        <taxon>Pseudomonadota</taxon>
        <taxon>Gammaproteobacteria</taxon>
        <taxon>Chromatiales</taxon>
        <taxon>Wenzhouxiangellaceae</taxon>
        <taxon>Wenzhouxiangella</taxon>
    </lineage>
</organism>
<dbReference type="Pfam" id="PF12945">
    <property type="entry name" value="PilZNR"/>
    <property type="match status" value="1"/>
</dbReference>